<dbReference type="InterPro" id="IPR036423">
    <property type="entry name" value="SOD-like_Cu/Zn_dom_sf"/>
</dbReference>
<evidence type="ECO:0000313" key="2">
    <source>
        <dbReference type="Proteomes" id="UP000515158"/>
    </source>
</evidence>
<feature type="chain" id="PRO_5027694763" evidence="1">
    <location>
        <begin position="29"/>
        <end position="1161"/>
    </location>
</feature>
<reference evidence="3" key="1">
    <citation type="submission" date="2025-08" db="UniProtKB">
        <authorList>
            <consortium name="RefSeq"/>
        </authorList>
    </citation>
    <scope>IDENTIFICATION</scope>
    <source>
        <tissue evidence="3">Total insect</tissue>
    </source>
</reference>
<feature type="signal peptide" evidence="1">
    <location>
        <begin position="1"/>
        <end position="28"/>
    </location>
</feature>
<evidence type="ECO:0000256" key="1">
    <source>
        <dbReference type="SAM" id="SignalP"/>
    </source>
</evidence>
<dbReference type="GO" id="GO:0046872">
    <property type="term" value="F:metal ion binding"/>
    <property type="evidence" value="ECO:0007669"/>
    <property type="project" value="InterPro"/>
</dbReference>
<keyword evidence="1" id="KW-0732">Signal</keyword>
<dbReference type="PANTHER" id="PTHR20910:SF1">
    <property type="entry name" value="SUPEROXIDE DISMUTASE COPPER_ZINC BINDING DOMAIN-CONTAINING PROTEIN"/>
    <property type="match status" value="1"/>
</dbReference>
<evidence type="ECO:0000313" key="3">
    <source>
        <dbReference type="RefSeq" id="XP_034232585.1"/>
    </source>
</evidence>
<dbReference type="OrthoDB" id="159229at2759"/>
<dbReference type="KEGG" id="tpal:117640300"/>
<dbReference type="InterPro" id="IPR053257">
    <property type="entry name" value="Cu-only_SOD"/>
</dbReference>
<dbReference type="SUPFAM" id="SSF49329">
    <property type="entry name" value="Cu,Zn superoxide dismutase-like"/>
    <property type="match status" value="5"/>
</dbReference>
<dbReference type="PROSITE" id="PS51257">
    <property type="entry name" value="PROKAR_LIPOPROTEIN"/>
    <property type="match status" value="1"/>
</dbReference>
<keyword evidence="2" id="KW-1185">Reference proteome</keyword>
<organism evidence="3">
    <name type="scientific">Thrips palmi</name>
    <name type="common">Melon thrips</name>
    <dbReference type="NCBI Taxonomy" id="161013"/>
    <lineage>
        <taxon>Eukaryota</taxon>
        <taxon>Metazoa</taxon>
        <taxon>Ecdysozoa</taxon>
        <taxon>Arthropoda</taxon>
        <taxon>Hexapoda</taxon>
        <taxon>Insecta</taxon>
        <taxon>Pterygota</taxon>
        <taxon>Neoptera</taxon>
        <taxon>Paraneoptera</taxon>
        <taxon>Thysanoptera</taxon>
        <taxon>Terebrantia</taxon>
        <taxon>Thripoidea</taxon>
        <taxon>Thripidae</taxon>
        <taxon>Thrips</taxon>
    </lineage>
</organism>
<dbReference type="GeneID" id="117640300"/>
<dbReference type="GO" id="GO:0006801">
    <property type="term" value="P:superoxide metabolic process"/>
    <property type="evidence" value="ECO:0007669"/>
    <property type="project" value="InterPro"/>
</dbReference>
<dbReference type="Gene3D" id="2.60.40.200">
    <property type="entry name" value="Superoxide dismutase, copper/zinc binding domain"/>
    <property type="match status" value="4"/>
</dbReference>
<protein>
    <submittedName>
        <fullName evidence="3">Uncharacterized protein LOC117640300</fullName>
    </submittedName>
</protein>
<accession>A0A6P8Y7J6</accession>
<dbReference type="PANTHER" id="PTHR20910">
    <property type="entry name" value="AGAP001623-PA"/>
    <property type="match status" value="1"/>
</dbReference>
<dbReference type="AlphaFoldDB" id="A0A6P8Y7J6"/>
<sequence>MIRGLELHPVRWLSTFLCVATLLGACRGLELTARFSQSGIHGEVRFTADANGTGTGTLVNTYLEVVDDLEASAETPDVWSWSIREYPVDYSLLGGRCEDEQLGRSVVELDAVLGRLSLPELATSEIVVPDDAPVSLTGPRGVWGRSLLLVNEADGRRACATITVSGRADERVAEARFNHVAMSGSVFFRWVGSHTRGVADPSDAVTHTDTLILADLRRAPPANATKTRGPVVANHEWRIYVTDILDSESDKSRGNCNFLQLVFSPDASTATLGDLTARLGTVPVAQHPATAKAVFRDPVLDRLQFDLAGNGRSLYLVLLDIQHPESFLACARIRLVPPVTTVANLMTAGVRGRLSLSQRSRFDPTLVRYDVRFPGPDAAAVLRGLRVHELPPPPTPLGARDTPCNHTGATYDPEERGMAEPQRGFRGQDKYAVGDLSSKLIPLLQDLQSVSFDLQLQLWDMFLPLQGPRSVVHRTFVILKPSGPERWVPWTCAPLARYVSENGYKMAVVTAEASFRYPLAGRIVFRQPRDDPNADTTIIVEPLLHSHGPANNTQDHRWMVHDLPPGKDYFNWTARCVSAGQVFDPYYILPVNSSTTAATVCSPDAPGLCRVGDLTTRHGTLHVAGRRMNAAPLTRRLFTDRHLPLSGAASVLGRSLVLFEDDGPKARGERMACSKISGVYRRKGVVKNWFSNGGKATVTGKMEILQQSDYDSTDLEVGLEGLDDANAYEVHEAPVQEQLEFPCEDTTLEGVWAPPSFEPTVAPGIGTPDQHPLGDLGAKFGYLDNQTHLNVAYNDTTLTLFGPNAIIGRSVVISQKAKNKRWACASIERGYAPSEARELRAIASFHHPAGFAYGYIKMTQLIYSDNSQSDTVIEVNLRHPGKHDRNITRNHNWAIYVNPVGVDAAVKVLNTRCTAAGYIWNPHFTQLADPRNDELYSQECSPETPLRCYTGDISGRLGPIDLGVSRKVFTDSSFPLEGKVSAMGRSIVVLNKDFGSERFACANIEPDNDIIKYANIRKPPRFVVSQFIEDVREVMGVPEWMLTVDSRKTKTLYNGNCIQFLLHFKGPIAHQIEQDFSRLLNTGKLSSPTLYIPGYTVTTKRKSSLPYKVCGTTDPAETMKKSSEGGILISLLSIRKSSSAPNTGFHFFQILLVFVPLWLSR</sequence>
<dbReference type="RefSeq" id="XP_034232585.1">
    <property type="nucleotide sequence ID" value="XM_034376694.1"/>
</dbReference>
<dbReference type="Proteomes" id="UP000515158">
    <property type="component" value="Unplaced"/>
</dbReference>
<dbReference type="FunCoup" id="A0A6P8Y7J6">
    <property type="interactions" value="7"/>
</dbReference>
<dbReference type="InParanoid" id="A0A6P8Y7J6"/>
<proteinExistence type="predicted"/>
<gene>
    <name evidence="3" type="primary">LOC117640300</name>
</gene>
<dbReference type="CTD" id="43586"/>
<name>A0A6P8Y7J6_THRPL</name>